<dbReference type="AlphaFoldDB" id="A0A409YK24"/>
<organism evidence="2 3">
    <name type="scientific">Gymnopilus dilepis</name>
    <dbReference type="NCBI Taxonomy" id="231916"/>
    <lineage>
        <taxon>Eukaryota</taxon>
        <taxon>Fungi</taxon>
        <taxon>Dikarya</taxon>
        <taxon>Basidiomycota</taxon>
        <taxon>Agaricomycotina</taxon>
        <taxon>Agaricomycetes</taxon>
        <taxon>Agaricomycetidae</taxon>
        <taxon>Agaricales</taxon>
        <taxon>Agaricineae</taxon>
        <taxon>Hymenogastraceae</taxon>
        <taxon>Gymnopilus</taxon>
    </lineage>
</organism>
<protein>
    <submittedName>
        <fullName evidence="2">Uncharacterized protein</fullName>
    </submittedName>
</protein>
<sequence>MPSAHLPEQRDGDGDNDDHEQGLTDKKTHLRLTLLREGDGMVLSKGLGTIRPHFAIAWRGG</sequence>
<dbReference type="Proteomes" id="UP000284706">
    <property type="component" value="Unassembled WGS sequence"/>
</dbReference>
<accession>A0A409YK24</accession>
<evidence type="ECO:0000313" key="2">
    <source>
        <dbReference type="EMBL" id="PPR03419.1"/>
    </source>
</evidence>
<keyword evidence="3" id="KW-1185">Reference proteome</keyword>
<name>A0A409YK24_9AGAR</name>
<feature type="region of interest" description="Disordered" evidence="1">
    <location>
        <begin position="1"/>
        <end position="27"/>
    </location>
</feature>
<gene>
    <name evidence="2" type="ORF">CVT26_007853</name>
</gene>
<reference evidence="2 3" key="1">
    <citation type="journal article" date="2018" name="Evol. Lett.">
        <title>Horizontal gene cluster transfer increased hallucinogenic mushroom diversity.</title>
        <authorList>
            <person name="Reynolds H.T."/>
            <person name="Vijayakumar V."/>
            <person name="Gluck-Thaler E."/>
            <person name="Korotkin H.B."/>
            <person name="Matheny P.B."/>
            <person name="Slot J.C."/>
        </authorList>
    </citation>
    <scope>NUCLEOTIDE SEQUENCE [LARGE SCALE GENOMIC DNA]</scope>
    <source>
        <strain evidence="2 3">SRW20</strain>
    </source>
</reference>
<feature type="compositionally biased region" description="Basic and acidic residues" evidence="1">
    <location>
        <begin position="7"/>
        <end position="27"/>
    </location>
</feature>
<dbReference type="InParanoid" id="A0A409YK24"/>
<proteinExistence type="predicted"/>
<evidence type="ECO:0000256" key="1">
    <source>
        <dbReference type="SAM" id="MobiDB-lite"/>
    </source>
</evidence>
<comment type="caution">
    <text evidence="2">The sequence shown here is derived from an EMBL/GenBank/DDBJ whole genome shotgun (WGS) entry which is preliminary data.</text>
</comment>
<dbReference type="EMBL" id="NHYE01000739">
    <property type="protein sequence ID" value="PPR03419.1"/>
    <property type="molecule type" value="Genomic_DNA"/>
</dbReference>
<evidence type="ECO:0000313" key="3">
    <source>
        <dbReference type="Proteomes" id="UP000284706"/>
    </source>
</evidence>